<evidence type="ECO:0000256" key="1">
    <source>
        <dbReference type="SAM" id="MobiDB-lite"/>
    </source>
</evidence>
<organism evidence="2 3">
    <name type="scientific">Chaetoceros tenuissimus</name>
    <dbReference type="NCBI Taxonomy" id="426638"/>
    <lineage>
        <taxon>Eukaryota</taxon>
        <taxon>Sar</taxon>
        <taxon>Stramenopiles</taxon>
        <taxon>Ochrophyta</taxon>
        <taxon>Bacillariophyta</taxon>
        <taxon>Coscinodiscophyceae</taxon>
        <taxon>Chaetocerotophycidae</taxon>
        <taxon>Chaetocerotales</taxon>
        <taxon>Chaetocerotaceae</taxon>
        <taxon>Chaetoceros</taxon>
    </lineage>
</organism>
<evidence type="ECO:0000313" key="2">
    <source>
        <dbReference type="EMBL" id="GFH52175.1"/>
    </source>
</evidence>
<feature type="region of interest" description="Disordered" evidence="1">
    <location>
        <begin position="80"/>
        <end position="122"/>
    </location>
</feature>
<accession>A0AAD3H6G7</accession>
<name>A0AAD3H6G7_9STRA</name>
<keyword evidence="3" id="KW-1185">Reference proteome</keyword>
<feature type="region of interest" description="Disordered" evidence="1">
    <location>
        <begin position="12"/>
        <end position="43"/>
    </location>
</feature>
<sequence>MSAPVKKAAEAVAKKTIPAASRAVSAAEAPSIAPSATSSMESQMPWEGWFSSFLSSKLGKDKFDKLRSLVVFKTDHVLSGEQMPRPSTEVPISKDGSIKAQFRYPSPGSQEGGRQPTEDEGTLYEDPYFVSYYPRDTSRRYDDPAFPNKELEEMKLALLPQDDAKVQEAQAAFEEGAKSSPGNKGMFATGKSDFDPTGLRATMSTNHAAVEASLDANMPDHLPMPNWWNKQEELVQWYKDNDLPVPLGNTGFGTVPREGRIARW</sequence>
<protein>
    <submittedName>
        <fullName evidence="2">Uncharacterized protein</fullName>
    </submittedName>
</protein>
<proteinExistence type="predicted"/>
<dbReference type="AlphaFoldDB" id="A0AAD3H6G7"/>
<gene>
    <name evidence="2" type="ORF">CTEN210_08651</name>
</gene>
<reference evidence="2 3" key="1">
    <citation type="journal article" date="2021" name="Sci. Rep.">
        <title>The genome of the diatom Chaetoceros tenuissimus carries an ancient integrated fragment of an extant virus.</title>
        <authorList>
            <person name="Hongo Y."/>
            <person name="Kimura K."/>
            <person name="Takaki Y."/>
            <person name="Yoshida Y."/>
            <person name="Baba S."/>
            <person name="Kobayashi G."/>
            <person name="Nagasaki K."/>
            <person name="Hano T."/>
            <person name="Tomaru Y."/>
        </authorList>
    </citation>
    <scope>NUCLEOTIDE SEQUENCE [LARGE SCALE GENOMIC DNA]</scope>
    <source>
        <strain evidence="2 3">NIES-3715</strain>
    </source>
</reference>
<dbReference type="Proteomes" id="UP001054902">
    <property type="component" value="Unassembled WGS sequence"/>
</dbReference>
<evidence type="ECO:0000313" key="3">
    <source>
        <dbReference type="Proteomes" id="UP001054902"/>
    </source>
</evidence>
<feature type="compositionally biased region" description="Low complexity" evidence="1">
    <location>
        <begin position="14"/>
        <end position="39"/>
    </location>
</feature>
<dbReference type="EMBL" id="BLLK01000045">
    <property type="protein sequence ID" value="GFH52175.1"/>
    <property type="molecule type" value="Genomic_DNA"/>
</dbReference>
<comment type="caution">
    <text evidence="2">The sequence shown here is derived from an EMBL/GenBank/DDBJ whole genome shotgun (WGS) entry which is preliminary data.</text>
</comment>